<proteinExistence type="predicted"/>
<dbReference type="KEGG" id="gfm:Enr17x_33340"/>
<reference evidence="2 3" key="1">
    <citation type="submission" date="2019-03" db="EMBL/GenBank/DDBJ databases">
        <title>Deep-cultivation of Planctomycetes and their phenomic and genomic characterization uncovers novel biology.</title>
        <authorList>
            <person name="Wiegand S."/>
            <person name="Jogler M."/>
            <person name="Boedeker C."/>
            <person name="Pinto D."/>
            <person name="Vollmers J."/>
            <person name="Rivas-Marin E."/>
            <person name="Kohn T."/>
            <person name="Peeters S.H."/>
            <person name="Heuer A."/>
            <person name="Rast P."/>
            <person name="Oberbeckmann S."/>
            <person name="Bunk B."/>
            <person name="Jeske O."/>
            <person name="Meyerdierks A."/>
            <person name="Storesund J.E."/>
            <person name="Kallscheuer N."/>
            <person name="Luecker S."/>
            <person name="Lage O.M."/>
            <person name="Pohl T."/>
            <person name="Merkel B.J."/>
            <person name="Hornburger P."/>
            <person name="Mueller R.-W."/>
            <person name="Bruemmer F."/>
            <person name="Labrenz M."/>
            <person name="Spormann A.M."/>
            <person name="Op den Camp H."/>
            <person name="Overmann J."/>
            <person name="Amann R."/>
            <person name="Jetten M.S.M."/>
            <person name="Mascher T."/>
            <person name="Medema M.H."/>
            <person name="Devos D.P."/>
            <person name="Kaster A.-K."/>
            <person name="Ovreas L."/>
            <person name="Rohde M."/>
            <person name="Galperin M.Y."/>
            <person name="Jogler C."/>
        </authorList>
    </citation>
    <scope>NUCLEOTIDE SEQUENCE [LARGE SCALE GENOMIC DNA]</scope>
    <source>
        <strain evidence="2 3">Enr17</strain>
    </source>
</reference>
<evidence type="ECO:0000313" key="3">
    <source>
        <dbReference type="Proteomes" id="UP000318313"/>
    </source>
</evidence>
<gene>
    <name evidence="2" type="ORF">Enr17x_33340</name>
</gene>
<protein>
    <submittedName>
        <fullName evidence="2">Uncharacterized protein</fullName>
    </submittedName>
</protein>
<evidence type="ECO:0000256" key="1">
    <source>
        <dbReference type="SAM" id="Phobius"/>
    </source>
</evidence>
<keyword evidence="1" id="KW-0472">Membrane</keyword>
<evidence type="ECO:0000313" key="2">
    <source>
        <dbReference type="EMBL" id="QDV51279.1"/>
    </source>
</evidence>
<feature type="transmembrane region" description="Helical" evidence="1">
    <location>
        <begin position="333"/>
        <end position="353"/>
    </location>
</feature>
<dbReference type="Proteomes" id="UP000318313">
    <property type="component" value="Chromosome"/>
</dbReference>
<keyword evidence="1" id="KW-0812">Transmembrane</keyword>
<keyword evidence="3" id="KW-1185">Reference proteome</keyword>
<sequence>MTWYRFSLFLWAAICFNTSSSEGSDLSQFSAILSQADVMSKNFQGEFICHSGESEDDRPLDFDLKGLKLQSQGRIWVESGNVVVEFLGGSEMTAVGKGSQYNDIEEVLALSDGTAYRFTAVGSTLTPYANLRIQDPGKSNLISSSINENILVYLKAITEIGGFPISSVLSVPNSVVRVDPSKGFYSVSAKYDDATNPASISYELTVVGSEVKCKSKLTTGIPARSLSIESLVEADLTDGVIIPRQVARRLSGPGYGVARREIMKFTPKELEGLKFPITSQFFRRYERNFAVLQGESQESSEYVTATPDKYMNPLHDRLNPTSKLSVKSSGSSIWMILLIANAILVVALFTWWYRVR</sequence>
<dbReference type="AlphaFoldDB" id="A0A518IDX1"/>
<keyword evidence="1" id="KW-1133">Transmembrane helix</keyword>
<dbReference type="EMBL" id="CP037452">
    <property type="protein sequence ID" value="QDV51279.1"/>
    <property type="molecule type" value="Genomic_DNA"/>
</dbReference>
<organism evidence="2 3">
    <name type="scientific">Gimesia fumaroli</name>
    <dbReference type="NCBI Taxonomy" id="2527976"/>
    <lineage>
        <taxon>Bacteria</taxon>
        <taxon>Pseudomonadati</taxon>
        <taxon>Planctomycetota</taxon>
        <taxon>Planctomycetia</taxon>
        <taxon>Planctomycetales</taxon>
        <taxon>Planctomycetaceae</taxon>
        <taxon>Gimesia</taxon>
    </lineage>
</organism>
<accession>A0A518IDX1</accession>
<name>A0A518IDX1_9PLAN</name>